<evidence type="ECO:0000256" key="10">
    <source>
        <dbReference type="ARBA" id="ARBA00041912"/>
    </source>
</evidence>
<sequence>MPMIEAKVTMELPAEKRDVLKAEFGKAISIMGKPESYLMINLVDKQDLYFGGKRLDKGAYVEVKVLGNIDGGAGNRMTAKLCEILEKELGIPGNSVYVSYWGTASWGWNGGNF</sequence>
<keyword evidence="2" id="KW-0202">Cytokine</keyword>
<dbReference type="EMBL" id="CP031517">
    <property type="protein sequence ID" value="QOS40012.1"/>
    <property type="molecule type" value="Genomic_DNA"/>
</dbReference>
<evidence type="ECO:0000256" key="7">
    <source>
        <dbReference type="ARBA" id="ARBA00038932"/>
    </source>
</evidence>
<dbReference type="KEGG" id="trc:DYE49_05925"/>
<protein>
    <recommendedName>
        <fullName evidence="11">L-dopachrome isomerase</fullName>
        <ecNumber evidence="8">5.3.2.1</ecNumber>
        <ecNumber evidence="7">5.3.3.12</ecNumber>
    </recommendedName>
    <alternativeName>
        <fullName evidence="9">L-dopachrome tautomerase</fullName>
    </alternativeName>
    <alternativeName>
        <fullName evidence="10">Phenylpyruvate tautomerase</fullName>
    </alternativeName>
</protein>
<dbReference type="PANTHER" id="PTHR11954">
    <property type="entry name" value="D-DOPACHROME DECARBOXYLASE"/>
    <property type="match status" value="1"/>
</dbReference>
<evidence type="ECO:0000256" key="11">
    <source>
        <dbReference type="ARBA" id="ARBA00042730"/>
    </source>
</evidence>
<comment type="catalytic activity">
    <reaction evidence="6">
        <text>L-dopachrome = 5,6-dihydroxyindole-2-carboxylate</text>
        <dbReference type="Rhea" id="RHEA:13041"/>
        <dbReference type="ChEBI" id="CHEBI:16875"/>
        <dbReference type="ChEBI" id="CHEBI:57509"/>
        <dbReference type="EC" id="5.3.3.12"/>
    </reaction>
</comment>
<keyword evidence="4" id="KW-0413">Isomerase</keyword>
<evidence type="ECO:0000256" key="5">
    <source>
        <dbReference type="ARBA" id="ARBA00036735"/>
    </source>
</evidence>
<dbReference type="InterPro" id="IPR014347">
    <property type="entry name" value="Tautomerase/MIF_sf"/>
</dbReference>
<evidence type="ECO:0000256" key="4">
    <source>
        <dbReference type="ARBA" id="ARBA00023235"/>
    </source>
</evidence>
<dbReference type="RefSeq" id="WP_184651707.1">
    <property type="nucleotide sequence ID" value="NZ_JACHFR010000001.1"/>
</dbReference>
<dbReference type="Pfam" id="PF01187">
    <property type="entry name" value="MIF"/>
    <property type="match status" value="1"/>
</dbReference>
<evidence type="ECO:0000256" key="9">
    <source>
        <dbReference type="ARBA" id="ARBA00041631"/>
    </source>
</evidence>
<dbReference type="AlphaFoldDB" id="A0A840SBW7"/>
<gene>
    <name evidence="13" type="ORF">DYE49_05925</name>
    <name evidence="12" type="ORF">HNP77_000629</name>
</gene>
<dbReference type="Proteomes" id="UP000593591">
    <property type="component" value="Chromosome"/>
</dbReference>
<name>A0A840SBW7_9SPIR</name>
<dbReference type="GO" id="GO:0005615">
    <property type="term" value="C:extracellular space"/>
    <property type="evidence" value="ECO:0007669"/>
    <property type="project" value="UniProtKB-KW"/>
</dbReference>
<dbReference type="EMBL" id="JACHFR010000001">
    <property type="protein sequence ID" value="MBB5218285.1"/>
    <property type="molecule type" value="Genomic_DNA"/>
</dbReference>
<evidence type="ECO:0000256" key="8">
    <source>
        <dbReference type="ARBA" id="ARBA00039086"/>
    </source>
</evidence>
<evidence type="ECO:0000256" key="1">
    <source>
        <dbReference type="ARBA" id="ARBA00004613"/>
    </source>
</evidence>
<proteinExistence type="predicted"/>
<evidence type="ECO:0000313" key="15">
    <source>
        <dbReference type="Proteomes" id="UP000593591"/>
    </source>
</evidence>
<evidence type="ECO:0000313" key="13">
    <source>
        <dbReference type="EMBL" id="QOS40012.1"/>
    </source>
</evidence>
<comment type="catalytic activity">
    <reaction evidence="5">
        <text>3-phenylpyruvate = enol-phenylpyruvate</text>
        <dbReference type="Rhea" id="RHEA:17097"/>
        <dbReference type="ChEBI" id="CHEBI:16815"/>
        <dbReference type="ChEBI" id="CHEBI:18005"/>
        <dbReference type="EC" id="5.3.2.1"/>
    </reaction>
</comment>
<evidence type="ECO:0000256" key="6">
    <source>
        <dbReference type="ARBA" id="ARBA00036823"/>
    </source>
</evidence>
<comment type="subcellular location">
    <subcellularLocation>
        <location evidence="1">Secreted</location>
    </subcellularLocation>
</comment>
<reference evidence="12 14" key="2">
    <citation type="submission" date="2020-08" db="EMBL/GenBank/DDBJ databases">
        <title>Genomic Encyclopedia of Type Strains, Phase IV (KMG-IV): sequencing the most valuable type-strain genomes for metagenomic binning, comparative biology and taxonomic classification.</title>
        <authorList>
            <person name="Goeker M."/>
        </authorList>
    </citation>
    <scope>NUCLEOTIDE SEQUENCE [LARGE SCALE GENOMIC DNA]</scope>
    <source>
        <strain evidence="12 14">DSM 103679</strain>
    </source>
</reference>
<dbReference type="EC" id="5.3.2.1" evidence="8"/>
<keyword evidence="12" id="KW-0670">Pyruvate</keyword>
<dbReference type="EC" id="5.3.3.12" evidence="7"/>
<accession>A0A840SBW7</accession>
<organism evidence="12 14">
    <name type="scientific">Treponema rectale</name>
    <dbReference type="NCBI Taxonomy" id="744512"/>
    <lineage>
        <taxon>Bacteria</taxon>
        <taxon>Pseudomonadati</taxon>
        <taxon>Spirochaetota</taxon>
        <taxon>Spirochaetia</taxon>
        <taxon>Spirochaetales</taxon>
        <taxon>Treponemataceae</taxon>
        <taxon>Treponema</taxon>
    </lineage>
</organism>
<dbReference type="InterPro" id="IPR001398">
    <property type="entry name" value="Macrophage_inhib_fac"/>
</dbReference>
<evidence type="ECO:0000313" key="12">
    <source>
        <dbReference type="EMBL" id="MBB5218285.1"/>
    </source>
</evidence>
<dbReference type="GO" id="GO:0050178">
    <property type="term" value="F:phenylpyruvate tautomerase activity"/>
    <property type="evidence" value="ECO:0007669"/>
    <property type="project" value="UniProtKB-EC"/>
</dbReference>
<keyword evidence="14" id="KW-1185">Reference proteome</keyword>
<dbReference type="PANTHER" id="PTHR11954:SF6">
    <property type="entry name" value="MACROPHAGE MIGRATION INHIBITORY FACTOR"/>
    <property type="match status" value="1"/>
</dbReference>
<dbReference type="Gene3D" id="3.30.429.10">
    <property type="entry name" value="Macrophage Migration Inhibitory Factor"/>
    <property type="match status" value="1"/>
</dbReference>
<reference evidence="13 15" key="1">
    <citation type="submission" date="2018-08" db="EMBL/GenBank/DDBJ databases">
        <title>The first complete genome of Treponema rectale (CHPAT), a commensal spirochete of the bovine rectum.</title>
        <authorList>
            <person name="Staton G.J."/>
            <person name="Clegg S.R."/>
            <person name="Carter S.D."/>
            <person name="Radford A.D."/>
            <person name="Darby A."/>
            <person name="Hall N."/>
            <person name="Birtles R.J."/>
            <person name="Evans N.J."/>
        </authorList>
    </citation>
    <scope>NUCLEOTIDE SEQUENCE [LARGE SCALE GENOMIC DNA]</scope>
    <source>
        <strain evidence="13 15">CHPA</strain>
    </source>
</reference>
<evidence type="ECO:0000313" key="14">
    <source>
        <dbReference type="Proteomes" id="UP000578697"/>
    </source>
</evidence>
<dbReference type="SUPFAM" id="SSF55331">
    <property type="entry name" value="Tautomerase/MIF"/>
    <property type="match status" value="1"/>
</dbReference>
<keyword evidence="3" id="KW-0964">Secreted</keyword>
<dbReference type="GO" id="GO:0005125">
    <property type="term" value="F:cytokine activity"/>
    <property type="evidence" value="ECO:0007669"/>
    <property type="project" value="UniProtKB-KW"/>
</dbReference>
<dbReference type="GO" id="GO:0004167">
    <property type="term" value="F:dopachrome isomerase activity"/>
    <property type="evidence" value="ECO:0007669"/>
    <property type="project" value="UniProtKB-EC"/>
</dbReference>
<dbReference type="Proteomes" id="UP000578697">
    <property type="component" value="Unassembled WGS sequence"/>
</dbReference>
<evidence type="ECO:0000256" key="2">
    <source>
        <dbReference type="ARBA" id="ARBA00022514"/>
    </source>
</evidence>
<evidence type="ECO:0000256" key="3">
    <source>
        <dbReference type="ARBA" id="ARBA00022525"/>
    </source>
</evidence>